<comment type="caution">
    <text evidence="1">The sequence shown here is derived from an EMBL/GenBank/DDBJ whole genome shotgun (WGS) entry which is preliminary data.</text>
</comment>
<dbReference type="SUPFAM" id="SSF53850">
    <property type="entry name" value="Periplasmic binding protein-like II"/>
    <property type="match status" value="1"/>
</dbReference>
<gene>
    <name evidence="1" type="ORF">JCM19237_2657</name>
</gene>
<dbReference type="eggNOG" id="COG1653">
    <property type="taxonomic scope" value="Bacteria"/>
</dbReference>
<name>A0A090QTS7_9GAMM</name>
<evidence type="ECO:0000313" key="1">
    <source>
        <dbReference type="EMBL" id="GAL06560.1"/>
    </source>
</evidence>
<dbReference type="AlphaFoldDB" id="A0A090QTS7"/>
<dbReference type="Proteomes" id="UP000029227">
    <property type="component" value="Unassembled WGS sequence"/>
</dbReference>
<proteinExistence type="predicted"/>
<dbReference type="EMBL" id="BBMN01000012">
    <property type="protein sequence ID" value="GAL06560.1"/>
    <property type="molecule type" value="Genomic_DNA"/>
</dbReference>
<organism evidence="1 2">
    <name type="scientific">Photobacterium aphoticum</name>
    <dbReference type="NCBI Taxonomy" id="754436"/>
    <lineage>
        <taxon>Bacteria</taxon>
        <taxon>Pseudomonadati</taxon>
        <taxon>Pseudomonadota</taxon>
        <taxon>Gammaproteobacteria</taxon>
        <taxon>Vibrionales</taxon>
        <taxon>Vibrionaceae</taxon>
        <taxon>Photobacterium</taxon>
    </lineage>
</organism>
<protein>
    <submittedName>
        <fullName evidence="1">N-acetyl-D-glucosamine ABC transport system</fullName>
    </submittedName>
</protein>
<evidence type="ECO:0000313" key="2">
    <source>
        <dbReference type="Proteomes" id="UP000029227"/>
    </source>
</evidence>
<accession>A0A090QTS7</accession>
<dbReference type="Gene3D" id="3.40.190.10">
    <property type="entry name" value="Periplasmic binding protein-like II"/>
    <property type="match status" value="1"/>
</dbReference>
<reference evidence="1 2" key="1">
    <citation type="journal article" date="2014" name="Genome Announc.">
        <title>Draft Genome Sequences of Two Vibrionaceae Species, Vibrio ponticus C121 and Photobacterium aphoticum C119, Isolated as Coral Reef Microbiota.</title>
        <authorList>
            <person name="Al-saari N."/>
            <person name="Meirelles P.M."/>
            <person name="Mino S."/>
            <person name="Suda W."/>
            <person name="Oshima K."/>
            <person name="Hattori M."/>
            <person name="Ohkuma M."/>
            <person name="Thompson F.L."/>
            <person name="Gomez-Gil B."/>
            <person name="Sawabe T."/>
            <person name="Sawabe T."/>
        </authorList>
    </citation>
    <scope>NUCLEOTIDE SEQUENCE [LARGE SCALE GENOMIC DNA]</scope>
    <source>
        <strain evidence="1 2">JCM 19237</strain>
    </source>
</reference>
<sequence>MIHGFFYNRDIFKELGVNEPVTNADFYWVLEKAKRAGYVPLAMGLKDRWETDALAFQNIGPTYWKGEDGRGA</sequence>
<dbReference type="STRING" id="754436.JCM19237_2657"/>